<gene>
    <name evidence="2" type="ORF">Srubr_05160</name>
</gene>
<name>A0ABQ3R491_STRRR</name>
<dbReference type="EMBL" id="BNEA01000001">
    <property type="protein sequence ID" value="GHI50670.1"/>
    <property type="molecule type" value="Genomic_DNA"/>
</dbReference>
<feature type="transmembrane region" description="Helical" evidence="1">
    <location>
        <begin position="48"/>
        <end position="68"/>
    </location>
</feature>
<protein>
    <recommendedName>
        <fullName evidence="4">Cytochrome c oxidase assembly protein subunit 15</fullName>
    </recommendedName>
</protein>
<feature type="transmembrane region" description="Helical" evidence="1">
    <location>
        <begin position="80"/>
        <end position="98"/>
    </location>
</feature>
<evidence type="ECO:0000313" key="3">
    <source>
        <dbReference type="Proteomes" id="UP000646738"/>
    </source>
</evidence>
<accession>A0ABQ3R491</accession>
<evidence type="ECO:0008006" key="4">
    <source>
        <dbReference type="Google" id="ProtNLM"/>
    </source>
</evidence>
<dbReference type="RefSeq" id="WP_229926591.1">
    <property type="nucleotide sequence ID" value="NZ_BNCB01000005.1"/>
</dbReference>
<evidence type="ECO:0000313" key="2">
    <source>
        <dbReference type="EMBL" id="GHI50670.1"/>
    </source>
</evidence>
<dbReference type="Proteomes" id="UP000646738">
    <property type="component" value="Unassembled WGS sequence"/>
</dbReference>
<keyword evidence="3" id="KW-1185">Reference proteome</keyword>
<organism evidence="2 3">
    <name type="scientific">Streptomyces rubradiris</name>
    <name type="common">Streptomyces achromogenes subsp. rubradiris</name>
    <dbReference type="NCBI Taxonomy" id="285531"/>
    <lineage>
        <taxon>Bacteria</taxon>
        <taxon>Bacillati</taxon>
        <taxon>Actinomycetota</taxon>
        <taxon>Actinomycetes</taxon>
        <taxon>Kitasatosporales</taxon>
        <taxon>Streptomycetaceae</taxon>
        <taxon>Streptomyces</taxon>
    </lineage>
</organism>
<keyword evidence="1" id="KW-1133">Transmembrane helix</keyword>
<keyword evidence="1" id="KW-0812">Transmembrane</keyword>
<reference evidence="3" key="1">
    <citation type="submission" date="2023-07" db="EMBL/GenBank/DDBJ databases">
        <title>Whole genome shotgun sequence of Streptomyces achromogenes subsp. rubradiris NBRC 14000.</title>
        <authorList>
            <person name="Komaki H."/>
            <person name="Tamura T."/>
        </authorList>
    </citation>
    <scope>NUCLEOTIDE SEQUENCE [LARGE SCALE GENOMIC DNA]</scope>
    <source>
        <strain evidence="3">NBRC 14000</strain>
    </source>
</reference>
<evidence type="ECO:0000256" key="1">
    <source>
        <dbReference type="SAM" id="Phobius"/>
    </source>
</evidence>
<feature type="transmembrane region" description="Helical" evidence="1">
    <location>
        <begin position="104"/>
        <end position="124"/>
    </location>
</feature>
<keyword evidence="1" id="KW-0472">Membrane</keyword>
<comment type="caution">
    <text evidence="2">The sequence shown here is derived from an EMBL/GenBank/DDBJ whole genome shotgun (WGS) entry which is preliminary data.</text>
</comment>
<proteinExistence type="predicted"/>
<sequence>MPSPLSRLLLAGTAVLLVAGTAVTGSGPHAGDSSDVDRMPFDWAGVTVVHGVLAAGCLVVGGLLFAALPGGSPARGRAGVFLAVFVAQGAVGVFQSLASLPSVAVILHLCGSALVWAGAVRVALAVHQHRTTVPVAEGPSPRLARPTAVADT</sequence>